<evidence type="ECO:0000313" key="9">
    <source>
        <dbReference type="Proteomes" id="UP000031552"/>
    </source>
</evidence>
<dbReference type="GO" id="GO:0046872">
    <property type="term" value="F:metal ion binding"/>
    <property type="evidence" value="ECO:0007669"/>
    <property type="project" value="UniProtKB-KW"/>
</dbReference>
<dbReference type="InterPro" id="IPR033942">
    <property type="entry name" value="IMPase"/>
</dbReference>
<feature type="binding site" evidence="6">
    <location>
        <position position="215"/>
    </location>
    <ligand>
        <name>Mg(2+)</name>
        <dbReference type="ChEBI" id="CHEBI:18420"/>
        <label>1</label>
        <note>catalytic</note>
    </ligand>
</feature>
<evidence type="ECO:0000256" key="3">
    <source>
        <dbReference type="ARBA" id="ARBA00022723"/>
    </source>
</evidence>
<dbReference type="eggNOG" id="COG0483">
    <property type="taxonomic scope" value="Bacteria"/>
</dbReference>
<keyword evidence="5 6" id="KW-0460">Magnesium</keyword>
<dbReference type="OrthoDB" id="9772456at2"/>
<organism evidence="8 9">
    <name type="scientific">Candidatus Criblamydia sequanensis CRIB-18</name>
    <dbReference type="NCBI Taxonomy" id="1437425"/>
    <lineage>
        <taxon>Bacteria</taxon>
        <taxon>Pseudomonadati</taxon>
        <taxon>Chlamydiota</taxon>
        <taxon>Chlamydiia</taxon>
        <taxon>Parachlamydiales</taxon>
        <taxon>Candidatus Criblamydiaceae</taxon>
        <taxon>Candidatus Criblamydia</taxon>
    </lineage>
</organism>
<name>A0A090D2D8_9BACT</name>
<evidence type="ECO:0000256" key="4">
    <source>
        <dbReference type="ARBA" id="ARBA00022801"/>
    </source>
</evidence>
<dbReference type="Gene3D" id="3.40.190.80">
    <property type="match status" value="1"/>
</dbReference>
<dbReference type="FunFam" id="3.30.540.10:FF:000003">
    <property type="entry name" value="Inositol-1-monophosphatase"/>
    <property type="match status" value="1"/>
</dbReference>
<feature type="binding site" evidence="6">
    <location>
        <position position="70"/>
    </location>
    <ligand>
        <name>Mg(2+)</name>
        <dbReference type="ChEBI" id="CHEBI:18420"/>
        <label>1</label>
        <note>catalytic</note>
    </ligand>
</feature>
<keyword evidence="3 6" id="KW-0479">Metal-binding</keyword>
<dbReference type="PRINTS" id="PR01959">
    <property type="entry name" value="SBIMPHPHTASE"/>
</dbReference>
<accession>A0A090D2D8</accession>
<dbReference type="SUPFAM" id="SSF56655">
    <property type="entry name" value="Carbohydrate phosphatase"/>
    <property type="match status" value="1"/>
</dbReference>
<dbReference type="PRINTS" id="PR00377">
    <property type="entry name" value="IMPHPHTASES"/>
</dbReference>
<comment type="cofactor">
    <cofactor evidence="2 6 7">
        <name>Mg(2+)</name>
        <dbReference type="ChEBI" id="CHEBI:18420"/>
    </cofactor>
</comment>
<keyword evidence="9" id="KW-1185">Reference proteome</keyword>
<dbReference type="STRING" id="1437425.CSEC_1769"/>
<evidence type="ECO:0000256" key="6">
    <source>
        <dbReference type="PIRSR" id="PIRSR600760-2"/>
    </source>
</evidence>
<dbReference type="PANTHER" id="PTHR20854">
    <property type="entry name" value="INOSITOL MONOPHOSPHATASE"/>
    <property type="match status" value="1"/>
</dbReference>
<dbReference type="PROSITE" id="PS00629">
    <property type="entry name" value="IMP_1"/>
    <property type="match status" value="1"/>
</dbReference>
<reference evidence="8" key="2">
    <citation type="submission" date="2014-09" db="EMBL/GenBank/DDBJ databases">
        <title>Criblamydia sequanensis harbors a mega-plasmid encoding arsenite resistance.</title>
        <authorList>
            <person name="Bertelli C."/>
            <person name="Goesmann A."/>
            <person name="Greub G."/>
        </authorList>
    </citation>
    <scope>NUCLEOTIDE SEQUENCE [LARGE SCALE GENOMIC DNA]</scope>
    <source>
        <strain evidence="8">CRIB-18</strain>
    </source>
</reference>
<comment type="caution">
    <text evidence="8">The sequence shown here is derived from an EMBL/GenBank/DDBJ whole genome shotgun (WGS) entry which is preliminary data.</text>
</comment>
<feature type="binding site" evidence="6">
    <location>
        <position position="89"/>
    </location>
    <ligand>
        <name>Mg(2+)</name>
        <dbReference type="ChEBI" id="CHEBI:18420"/>
        <label>1</label>
        <note>catalytic</note>
    </ligand>
</feature>
<dbReference type="PANTHER" id="PTHR20854:SF4">
    <property type="entry name" value="INOSITOL-1-MONOPHOSPHATASE-RELATED"/>
    <property type="match status" value="1"/>
</dbReference>
<dbReference type="GO" id="GO:0006020">
    <property type="term" value="P:inositol metabolic process"/>
    <property type="evidence" value="ECO:0007669"/>
    <property type="project" value="TreeGrafter"/>
</dbReference>
<dbReference type="InterPro" id="IPR022337">
    <property type="entry name" value="Inositol_monophosphatase_SuhB"/>
</dbReference>
<proteinExistence type="inferred from homology"/>
<comment type="similarity">
    <text evidence="7">Belongs to the inositol monophosphatase superfamily.</text>
</comment>
<protein>
    <recommendedName>
        <fullName evidence="7">Inositol-1-monophosphatase</fullName>
        <ecNumber evidence="7">3.1.3.25</ecNumber>
    </recommendedName>
</protein>
<feature type="binding site" evidence="6">
    <location>
        <position position="87"/>
    </location>
    <ligand>
        <name>Mg(2+)</name>
        <dbReference type="ChEBI" id="CHEBI:18420"/>
        <label>1</label>
        <note>catalytic</note>
    </ligand>
</feature>
<reference evidence="8" key="1">
    <citation type="submission" date="2013-12" db="EMBL/GenBank/DDBJ databases">
        <authorList>
            <person name="Linke B."/>
        </authorList>
    </citation>
    <scope>NUCLEOTIDE SEQUENCE [LARGE SCALE GENOMIC DNA]</scope>
    <source>
        <strain evidence="8">CRIB-18</strain>
    </source>
</reference>
<dbReference type="InterPro" id="IPR000760">
    <property type="entry name" value="Inositol_monophosphatase-like"/>
</dbReference>
<dbReference type="Proteomes" id="UP000031552">
    <property type="component" value="Unassembled WGS sequence"/>
</dbReference>
<sequence length="273" mass="30362">MNINLEKALAIAEKASMEGGKILLNHFGKLENVREKSIQGDLVTEADNASEYAITTIIKKHFPSHPIIGEEGGLIPSKDTDYLWAIDPLDGTTNYTHQMPVFAISIGLLYKMEPVVGLVYNPITNELFKAIKEKGAYLNDRQLFVTKTETLSKSLLATGFAYDRRDTKDNNYLEFCYLTSITHGVRRGGSAALDLAFVAAGRYDGFWERGLKIWDIAAGALLVKEAFGSLSSYENGPIDLETGRILATNGLLHNELSETLIRVRQEYPPILFR</sequence>
<evidence type="ECO:0000256" key="1">
    <source>
        <dbReference type="ARBA" id="ARBA00001033"/>
    </source>
</evidence>
<evidence type="ECO:0000256" key="5">
    <source>
        <dbReference type="ARBA" id="ARBA00022842"/>
    </source>
</evidence>
<evidence type="ECO:0000256" key="2">
    <source>
        <dbReference type="ARBA" id="ARBA00001946"/>
    </source>
</evidence>
<evidence type="ECO:0000256" key="7">
    <source>
        <dbReference type="RuleBase" id="RU364068"/>
    </source>
</evidence>
<dbReference type="Gene3D" id="3.30.540.10">
    <property type="entry name" value="Fructose-1,6-Bisphosphatase, subunit A, domain 1"/>
    <property type="match status" value="1"/>
</dbReference>
<dbReference type="EC" id="3.1.3.25" evidence="7"/>
<evidence type="ECO:0000313" key="8">
    <source>
        <dbReference type="EMBL" id="CDR34580.1"/>
    </source>
</evidence>
<dbReference type="CDD" id="cd01639">
    <property type="entry name" value="IMPase"/>
    <property type="match status" value="1"/>
</dbReference>
<gene>
    <name evidence="8" type="primary">suhB</name>
    <name evidence="8" type="ORF">CSEC_1769</name>
</gene>
<dbReference type="Pfam" id="PF00459">
    <property type="entry name" value="Inositol_P"/>
    <property type="match status" value="1"/>
</dbReference>
<dbReference type="EMBL" id="CCEJ010000008">
    <property type="protein sequence ID" value="CDR34580.1"/>
    <property type="molecule type" value="Genomic_DNA"/>
</dbReference>
<feature type="binding site" evidence="6">
    <location>
        <position position="90"/>
    </location>
    <ligand>
        <name>Mg(2+)</name>
        <dbReference type="ChEBI" id="CHEBI:18420"/>
        <label>2</label>
    </ligand>
</feature>
<dbReference type="RefSeq" id="WP_041018090.1">
    <property type="nucleotide sequence ID" value="NZ_CCEJ010000008.1"/>
</dbReference>
<dbReference type="AlphaFoldDB" id="A0A090D2D8"/>
<dbReference type="InterPro" id="IPR020583">
    <property type="entry name" value="Inositol_monoP_metal-BS"/>
</dbReference>
<keyword evidence="4 7" id="KW-0378">Hydrolase</keyword>
<dbReference type="GO" id="GO:0007165">
    <property type="term" value="P:signal transduction"/>
    <property type="evidence" value="ECO:0007669"/>
    <property type="project" value="TreeGrafter"/>
</dbReference>
<dbReference type="GO" id="GO:0008934">
    <property type="term" value="F:inositol monophosphate 1-phosphatase activity"/>
    <property type="evidence" value="ECO:0007669"/>
    <property type="project" value="InterPro"/>
</dbReference>
<comment type="catalytic activity">
    <reaction evidence="1 7">
        <text>a myo-inositol phosphate + H2O = myo-inositol + phosphate</text>
        <dbReference type="Rhea" id="RHEA:24056"/>
        <dbReference type="ChEBI" id="CHEBI:15377"/>
        <dbReference type="ChEBI" id="CHEBI:17268"/>
        <dbReference type="ChEBI" id="CHEBI:43474"/>
        <dbReference type="ChEBI" id="CHEBI:84139"/>
        <dbReference type="EC" id="3.1.3.25"/>
    </reaction>
</comment>